<evidence type="ECO:0000313" key="3">
    <source>
        <dbReference type="Proteomes" id="UP000218231"/>
    </source>
</evidence>
<evidence type="ECO:0000256" key="1">
    <source>
        <dbReference type="SAM" id="MobiDB-lite"/>
    </source>
</evidence>
<evidence type="ECO:0000313" key="2">
    <source>
        <dbReference type="EMBL" id="PAV68464.1"/>
    </source>
</evidence>
<sequence>MSQSILFSKLAGGTQPAKGVTRQENEEIVRFRNKLIEHQEIQYLIKQMLDVYVELQTDTIPLEQFIEFVDFNVRELCAAFELPYNLLQARFHKKMCLVHTVIAFHDHFRYDLFSKSIILMKKDEPEQVVAAVTQSQMQLQLQTRDLSQLPMPTFQPVVQQQSHIRCQQHQTQHQEFRQPLSIQSSKLEQRPASPSDRPESSGLASGIANVALDTITPRDGWSPSNSSYENGWNGPAAPACGFSKFAAASAFSAASAHRSASHSVHSTPHSHFQQKPSTSYHPRFRQSSDGFPRSPFKGGSHQSFDSTGNRQRVGGHSAKNRAPLVSSDSDDF</sequence>
<organism evidence="2 3">
    <name type="scientific">Diploscapter pachys</name>
    <dbReference type="NCBI Taxonomy" id="2018661"/>
    <lineage>
        <taxon>Eukaryota</taxon>
        <taxon>Metazoa</taxon>
        <taxon>Ecdysozoa</taxon>
        <taxon>Nematoda</taxon>
        <taxon>Chromadorea</taxon>
        <taxon>Rhabditida</taxon>
        <taxon>Rhabditina</taxon>
        <taxon>Rhabditomorpha</taxon>
        <taxon>Rhabditoidea</taxon>
        <taxon>Rhabditidae</taxon>
        <taxon>Diploscapter</taxon>
    </lineage>
</organism>
<name>A0A2A2K3F3_9BILA</name>
<reference evidence="2 3" key="1">
    <citation type="journal article" date="2017" name="Curr. Biol.">
        <title>Genome architecture and evolution of a unichromosomal asexual nematode.</title>
        <authorList>
            <person name="Fradin H."/>
            <person name="Zegar C."/>
            <person name="Gutwein M."/>
            <person name="Lucas J."/>
            <person name="Kovtun M."/>
            <person name="Corcoran D."/>
            <person name="Baugh L.R."/>
            <person name="Kiontke K."/>
            <person name="Gunsalus K."/>
            <person name="Fitch D.H."/>
            <person name="Piano F."/>
        </authorList>
    </citation>
    <scope>NUCLEOTIDE SEQUENCE [LARGE SCALE GENOMIC DNA]</scope>
    <source>
        <strain evidence="2">PF1309</strain>
    </source>
</reference>
<comment type="caution">
    <text evidence="2">The sequence shown here is derived from an EMBL/GenBank/DDBJ whole genome shotgun (WGS) entry which is preliminary data.</text>
</comment>
<gene>
    <name evidence="2" type="ORF">WR25_05085</name>
</gene>
<dbReference type="Proteomes" id="UP000218231">
    <property type="component" value="Unassembled WGS sequence"/>
</dbReference>
<feature type="region of interest" description="Disordered" evidence="1">
    <location>
        <begin position="260"/>
        <end position="332"/>
    </location>
</feature>
<feature type="compositionally biased region" description="Polar residues" evidence="1">
    <location>
        <begin position="267"/>
        <end position="289"/>
    </location>
</feature>
<protein>
    <submittedName>
        <fullName evidence="2">Uncharacterized protein</fullName>
    </submittedName>
</protein>
<feature type="compositionally biased region" description="Low complexity" evidence="1">
    <location>
        <begin position="160"/>
        <end position="173"/>
    </location>
</feature>
<feature type="region of interest" description="Disordered" evidence="1">
    <location>
        <begin position="160"/>
        <end position="204"/>
    </location>
</feature>
<accession>A0A2A2K3F3</accession>
<dbReference type="EMBL" id="LIAE01009754">
    <property type="protein sequence ID" value="PAV68464.1"/>
    <property type="molecule type" value="Genomic_DNA"/>
</dbReference>
<dbReference type="AlphaFoldDB" id="A0A2A2K3F3"/>
<keyword evidence="3" id="KW-1185">Reference proteome</keyword>
<proteinExistence type="predicted"/>
<feature type="compositionally biased region" description="Polar residues" evidence="1">
    <location>
        <begin position="300"/>
        <end position="310"/>
    </location>
</feature>